<organism evidence="1 2">
    <name type="scientific">Candidatus Schekmanbacteria bacterium RIFCSPLOWO2_12_FULL_38_15</name>
    <dbReference type="NCBI Taxonomy" id="1817883"/>
    <lineage>
        <taxon>Bacteria</taxon>
        <taxon>Candidatus Schekmaniibacteriota</taxon>
    </lineage>
</organism>
<name>A0A1F7SE91_9BACT</name>
<dbReference type="Proteomes" id="UP000178082">
    <property type="component" value="Unassembled WGS sequence"/>
</dbReference>
<dbReference type="STRING" id="1817883.A3G31_03420"/>
<dbReference type="Gene3D" id="1.20.1440.60">
    <property type="entry name" value="23S rRNA-intervening sequence"/>
    <property type="match status" value="1"/>
</dbReference>
<evidence type="ECO:0000313" key="2">
    <source>
        <dbReference type="Proteomes" id="UP000178082"/>
    </source>
</evidence>
<proteinExistence type="predicted"/>
<dbReference type="EMBL" id="MGDI01000041">
    <property type="protein sequence ID" value="OGL51517.1"/>
    <property type="molecule type" value="Genomic_DNA"/>
</dbReference>
<evidence type="ECO:0008006" key="3">
    <source>
        <dbReference type="Google" id="ProtNLM"/>
    </source>
</evidence>
<reference evidence="1 2" key="1">
    <citation type="journal article" date="2016" name="Nat. Commun.">
        <title>Thousands of microbial genomes shed light on interconnected biogeochemical processes in an aquifer system.</title>
        <authorList>
            <person name="Anantharaman K."/>
            <person name="Brown C.T."/>
            <person name="Hug L.A."/>
            <person name="Sharon I."/>
            <person name="Castelle C.J."/>
            <person name="Probst A.J."/>
            <person name="Thomas B.C."/>
            <person name="Singh A."/>
            <person name="Wilkins M.J."/>
            <person name="Karaoz U."/>
            <person name="Brodie E.L."/>
            <person name="Williams K.H."/>
            <person name="Hubbard S.S."/>
            <person name="Banfield J.F."/>
        </authorList>
    </citation>
    <scope>NUCLEOTIDE SEQUENCE [LARGE SCALE GENOMIC DNA]</scope>
</reference>
<gene>
    <name evidence="1" type="ORF">A3G31_03420</name>
</gene>
<comment type="caution">
    <text evidence="1">The sequence shown here is derived from an EMBL/GenBank/DDBJ whole genome shotgun (WGS) entry which is preliminary data.</text>
</comment>
<sequence>MAQYEHLPIYKKAMDISIYIENIVRGFSRYHKYTLGTDLRNLSREVVRLIIRANSEREKYLTLCTLRDTIEELKVTVRICKEVKAFKSFNSFKYAAEEVINLSKQKKGCL</sequence>
<dbReference type="InterPro" id="IPR055360">
    <property type="entry name" value="bAvd"/>
</dbReference>
<evidence type="ECO:0000313" key="1">
    <source>
        <dbReference type="EMBL" id="OGL51517.1"/>
    </source>
</evidence>
<dbReference type="InterPro" id="IPR036583">
    <property type="entry name" value="23S_rRNA_IVS_sf"/>
</dbReference>
<protein>
    <recommendedName>
        <fullName evidence="3">Four helix bundle protein</fullName>
    </recommendedName>
</protein>
<dbReference type="AlphaFoldDB" id="A0A1F7SE91"/>
<dbReference type="CDD" id="cd16376">
    <property type="entry name" value="Avd_like"/>
    <property type="match status" value="1"/>
</dbReference>
<accession>A0A1F7SE91</accession>
<dbReference type="SUPFAM" id="SSF158446">
    <property type="entry name" value="IVS-encoded protein-like"/>
    <property type="match status" value="1"/>
</dbReference>